<protein>
    <submittedName>
        <fullName evidence="1">Uncharacterized protein</fullName>
    </submittedName>
</protein>
<reference evidence="1" key="1">
    <citation type="journal article" date="2014" name="Front. Microbiol.">
        <title>High frequency of phylogenetically diverse reductive dehalogenase-homologous genes in deep subseafloor sedimentary metagenomes.</title>
        <authorList>
            <person name="Kawai M."/>
            <person name="Futagami T."/>
            <person name="Toyoda A."/>
            <person name="Takaki Y."/>
            <person name="Nishi S."/>
            <person name="Hori S."/>
            <person name="Arai W."/>
            <person name="Tsubouchi T."/>
            <person name="Morono Y."/>
            <person name="Uchiyama I."/>
            <person name="Ito T."/>
            <person name="Fujiyama A."/>
            <person name="Inagaki F."/>
            <person name="Takami H."/>
        </authorList>
    </citation>
    <scope>NUCLEOTIDE SEQUENCE</scope>
    <source>
        <strain evidence="1">Expedition CK06-06</strain>
    </source>
</reference>
<organism evidence="1">
    <name type="scientific">marine sediment metagenome</name>
    <dbReference type="NCBI Taxonomy" id="412755"/>
    <lineage>
        <taxon>unclassified sequences</taxon>
        <taxon>metagenomes</taxon>
        <taxon>ecological metagenomes</taxon>
    </lineage>
</organism>
<gene>
    <name evidence="1" type="ORF">S01H4_26043</name>
</gene>
<dbReference type="AlphaFoldDB" id="X1AGD3"/>
<accession>X1AGD3</accession>
<dbReference type="EMBL" id="BART01012489">
    <property type="protein sequence ID" value="GAG81635.1"/>
    <property type="molecule type" value="Genomic_DNA"/>
</dbReference>
<evidence type="ECO:0000313" key="1">
    <source>
        <dbReference type="EMBL" id="GAG81635.1"/>
    </source>
</evidence>
<comment type="caution">
    <text evidence="1">The sequence shown here is derived from an EMBL/GenBank/DDBJ whole genome shotgun (WGS) entry which is preliminary data.</text>
</comment>
<sequence>MSIETPIIDSINETKPKIKRLKKRKLEGIKIFETAIYAKDANPKIIIDAPA</sequence>
<name>X1AGD3_9ZZZZ</name>
<proteinExistence type="predicted"/>